<protein>
    <submittedName>
        <fullName evidence="1">Uncharacterized protein</fullName>
    </submittedName>
</protein>
<gene>
    <name evidence="1" type="ORF">Clacol_009451</name>
</gene>
<sequence>MPGLKANAIYYIECFHFDSELPKRALTVTSSKPGAPVLCDLDYRNENQQGTRIISTPYQKQDFWLRETNPSQRDLFQILTTVGITSGKAYAFQVSETSARPGGPREITLQPSDFTNTYQIWRFIAKNDAT</sequence>
<comment type="caution">
    <text evidence="1">The sequence shown here is derived from an EMBL/GenBank/DDBJ whole genome shotgun (WGS) entry which is preliminary data.</text>
</comment>
<dbReference type="AlphaFoldDB" id="A0AAV5ATE5"/>
<dbReference type="Proteomes" id="UP001050691">
    <property type="component" value="Unassembled WGS sequence"/>
</dbReference>
<evidence type="ECO:0000313" key="2">
    <source>
        <dbReference type="Proteomes" id="UP001050691"/>
    </source>
</evidence>
<evidence type="ECO:0000313" key="1">
    <source>
        <dbReference type="EMBL" id="GJJ15175.1"/>
    </source>
</evidence>
<name>A0AAV5ATE5_9AGAM</name>
<organism evidence="1 2">
    <name type="scientific">Clathrus columnatus</name>
    <dbReference type="NCBI Taxonomy" id="1419009"/>
    <lineage>
        <taxon>Eukaryota</taxon>
        <taxon>Fungi</taxon>
        <taxon>Dikarya</taxon>
        <taxon>Basidiomycota</taxon>
        <taxon>Agaricomycotina</taxon>
        <taxon>Agaricomycetes</taxon>
        <taxon>Phallomycetidae</taxon>
        <taxon>Phallales</taxon>
        <taxon>Clathraceae</taxon>
        <taxon>Clathrus</taxon>
    </lineage>
</organism>
<dbReference type="EMBL" id="BPWL01000010">
    <property type="protein sequence ID" value="GJJ15175.1"/>
    <property type="molecule type" value="Genomic_DNA"/>
</dbReference>
<accession>A0AAV5ATE5</accession>
<reference evidence="1" key="1">
    <citation type="submission" date="2021-10" db="EMBL/GenBank/DDBJ databases">
        <title>De novo Genome Assembly of Clathrus columnatus (Basidiomycota, Fungi) Using Illumina and Nanopore Sequence Data.</title>
        <authorList>
            <person name="Ogiso-Tanaka E."/>
            <person name="Itagaki H."/>
            <person name="Hosoya T."/>
            <person name="Hosaka K."/>
        </authorList>
    </citation>
    <scope>NUCLEOTIDE SEQUENCE</scope>
    <source>
        <strain evidence="1">MO-923</strain>
    </source>
</reference>
<keyword evidence="2" id="KW-1185">Reference proteome</keyword>
<proteinExistence type="predicted"/>